<feature type="transmembrane region" description="Helical" evidence="2">
    <location>
        <begin position="80"/>
        <end position="98"/>
    </location>
</feature>
<evidence type="ECO:0000313" key="4">
    <source>
        <dbReference type="EMBL" id="KZM36933.1"/>
    </source>
</evidence>
<dbReference type="InterPro" id="IPR026898">
    <property type="entry name" value="PrsW"/>
</dbReference>
<dbReference type="Pfam" id="PF10708">
    <property type="entry name" value="DUF2510"/>
    <property type="match status" value="1"/>
</dbReference>
<feature type="transmembrane region" description="Helical" evidence="2">
    <location>
        <begin position="284"/>
        <end position="301"/>
    </location>
</feature>
<keyword evidence="2" id="KW-0472">Membrane</keyword>
<proteinExistence type="predicted"/>
<sequence>MMVLLLNVLGAVLLAAGFYAAWRLAPRRPDAPPARWYPDPASKAARRRFWDGQAWTARVTAGTEAANRGHHFRGRFWGQWVWPLVGAGVVLLAGTTLYRSTENVHVIAVTSFLAMALVCWAFYGFVARQLALPEVIGLGQIVAVAVASAGATFLVGLNLNDLTGSIGGISLATALVGLTEETSKLLVPIALFLLGTYRNPRAGVAIGLASGFGFAIAETTLYAYQTAAASGPAFCGGETPAATTASVIAAQVARIFGVSPFHWLFTGIAVAIAWRAWHLYGRKGTPAALGGILLVMVVHSLNDTSATLGCGEPTVQSLLAMLRYVLVIVMYLVFKAWARKHTPPQMIGAVSTGWTPQHLGEQSVPADEAPAEDSPAREPADG</sequence>
<organism evidence="4 5">
    <name type="scientific">Oerskovia enterophila</name>
    <dbReference type="NCBI Taxonomy" id="43678"/>
    <lineage>
        <taxon>Bacteria</taxon>
        <taxon>Bacillati</taxon>
        <taxon>Actinomycetota</taxon>
        <taxon>Actinomycetes</taxon>
        <taxon>Micrococcales</taxon>
        <taxon>Cellulomonadaceae</taxon>
        <taxon>Oerskovia</taxon>
    </lineage>
</organism>
<feature type="transmembrane region" description="Helical" evidence="2">
    <location>
        <begin position="321"/>
        <end position="338"/>
    </location>
</feature>
<feature type="region of interest" description="Disordered" evidence="1">
    <location>
        <begin position="358"/>
        <end position="382"/>
    </location>
</feature>
<dbReference type="PATRIC" id="fig|43678.3.peg.384"/>
<dbReference type="AlphaFoldDB" id="A0A163T006"/>
<dbReference type="InterPro" id="IPR018929">
    <property type="entry name" value="DUF2510"/>
</dbReference>
<keyword evidence="2" id="KW-1133">Transmembrane helix</keyword>
<name>A0A163T006_9CELL</name>
<feature type="transmembrane region" description="Helical" evidence="2">
    <location>
        <begin position="202"/>
        <end position="224"/>
    </location>
</feature>
<evidence type="ECO:0000256" key="2">
    <source>
        <dbReference type="SAM" id="Phobius"/>
    </source>
</evidence>
<dbReference type="GO" id="GO:0008233">
    <property type="term" value="F:peptidase activity"/>
    <property type="evidence" value="ECO:0007669"/>
    <property type="project" value="InterPro"/>
</dbReference>
<feature type="transmembrane region" description="Helical" evidence="2">
    <location>
        <begin position="261"/>
        <end position="277"/>
    </location>
</feature>
<dbReference type="Proteomes" id="UP000076447">
    <property type="component" value="Unassembled WGS sequence"/>
</dbReference>
<feature type="transmembrane region" description="Helical" evidence="2">
    <location>
        <begin position="135"/>
        <end position="157"/>
    </location>
</feature>
<comment type="caution">
    <text evidence="4">The sequence shown here is derived from an EMBL/GenBank/DDBJ whole genome shotgun (WGS) entry which is preliminary data.</text>
</comment>
<evidence type="ECO:0000259" key="3">
    <source>
        <dbReference type="Pfam" id="PF10708"/>
    </source>
</evidence>
<keyword evidence="2" id="KW-0812">Transmembrane</keyword>
<feature type="domain" description="DUF2510" evidence="3">
    <location>
        <begin position="36"/>
        <end position="65"/>
    </location>
</feature>
<evidence type="ECO:0000313" key="5">
    <source>
        <dbReference type="Proteomes" id="UP000076447"/>
    </source>
</evidence>
<dbReference type="RefSeq" id="WP_231907576.1">
    <property type="nucleotide sequence ID" value="NZ_LRIE01000036.1"/>
</dbReference>
<evidence type="ECO:0000256" key="1">
    <source>
        <dbReference type="SAM" id="MobiDB-lite"/>
    </source>
</evidence>
<accession>A0A163T006</accession>
<dbReference type="Pfam" id="PF13367">
    <property type="entry name" value="PrsW-protease"/>
    <property type="match status" value="1"/>
</dbReference>
<feature type="transmembrane region" description="Helical" evidence="2">
    <location>
        <begin position="6"/>
        <end position="25"/>
    </location>
</feature>
<feature type="transmembrane region" description="Helical" evidence="2">
    <location>
        <begin position="104"/>
        <end position="123"/>
    </location>
</feature>
<gene>
    <name evidence="4" type="ORF">OJAG_03580</name>
</gene>
<protein>
    <recommendedName>
        <fullName evidence="3">DUF2510 domain-containing protein</fullName>
    </recommendedName>
</protein>
<reference evidence="4 5" key="1">
    <citation type="submission" date="2016-01" db="EMBL/GenBank/DDBJ databases">
        <title>Genome sequence of Oerskovia enterophila VJag, an agar and cellulose degrading bacterium.</title>
        <authorList>
            <person name="Poehlein A."/>
            <person name="Jag V."/>
            <person name="Bengelsdorf F."/>
            <person name="Duerre P."/>
            <person name="Daniel R."/>
        </authorList>
    </citation>
    <scope>NUCLEOTIDE SEQUENCE [LARGE SCALE GENOMIC DNA]</scope>
    <source>
        <strain evidence="4 5">VJag</strain>
    </source>
</reference>
<dbReference type="EMBL" id="LRIE01000036">
    <property type="protein sequence ID" value="KZM36933.1"/>
    <property type="molecule type" value="Genomic_DNA"/>
</dbReference>